<name>A0A1I7NSC4_9HYPH</name>
<dbReference type="AlphaFoldDB" id="A0A1I7NSC4"/>
<dbReference type="STRING" id="51670.SAMN04488557_3203"/>
<proteinExistence type="predicted"/>
<feature type="transmembrane region" description="Helical" evidence="1">
    <location>
        <begin position="7"/>
        <end position="34"/>
    </location>
</feature>
<evidence type="ECO:0000313" key="3">
    <source>
        <dbReference type="Proteomes" id="UP000199423"/>
    </source>
</evidence>
<dbReference type="OrthoDB" id="9814445at2"/>
<evidence type="ECO:0000256" key="1">
    <source>
        <dbReference type="SAM" id="Phobius"/>
    </source>
</evidence>
<keyword evidence="1" id="KW-0472">Membrane</keyword>
<dbReference type="EMBL" id="FPCH01000003">
    <property type="protein sequence ID" value="SFV37515.1"/>
    <property type="molecule type" value="Genomic_DNA"/>
</dbReference>
<sequence length="96" mass="10734">MLELLQFISYLITLYTYVVIAVVIVSWLMAFGVINAYNPMVRSIWQGLNAVTEPLLRPIRNALPNMGGLDISPVILLLLCYFIQTVILPNIAKAVV</sequence>
<dbReference type="Pfam" id="PF02325">
    <property type="entry name" value="CCB3_YggT"/>
    <property type="match status" value="1"/>
</dbReference>
<keyword evidence="3" id="KW-1185">Reference proteome</keyword>
<dbReference type="InterPro" id="IPR003425">
    <property type="entry name" value="CCB3/YggT"/>
</dbReference>
<reference evidence="3" key="1">
    <citation type="submission" date="2016-10" db="EMBL/GenBank/DDBJ databases">
        <authorList>
            <person name="Varghese N."/>
            <person name="Submissions S."/>
        </authorList>
    </citation>
    <scope>NUCLEOTIDE SEQUENCE [LARGE SCALE GENOMIC DNA]</scope>
    <source>
        <strain evidence="3">DSM 1565</strain>
    </source>
</reference>
<protein>
    <submittedName>
        <fullName evidence="2">YggT family protein</fullName>
    </submittedName>
</protein>
<evidence type="ECO:0000313" key="2">
    <source>
        <dbReference type="EMBL" id="SFV37515.1"/>
    </source>
</evidence>
<dbReference type="Proteomes" id="UP000199423">
    <property type="component" value="Unassembled WGS sequence"/>
</dbReference>
<gene>
    <name evidence="2" type="ORF">SAMN04488557_3203</name>
</gene>
<dbReference type="GO" id="GO:0016020">
    <property type="term" value="C:membrane"/>
    <property type="evidence" value="ECO:0007669"/>
    <property type="project" value="InterPro"/>
</dbReference>
<keyword evidence="1" id="KW-1133">Transmembrane helix</keyword>
<accession>A0A1I7NSC4</accession>
<feature type="transmembrane region" description="Helical" evidence="1">
    <location>
        <begin position="71"/>
        <end position="92"/>
    </location>
</feature>
<organism evidence="2 3">
    <name type="scientific">Hyphomicrobium facile</name>
    <dbReference type="NCBI Taxonomy" id="51670"/>
    <lineage>
        <taxon>Bacteria</taxon>
        <taxon>Pseudomonadati</taxon>
        <taxon>Pseudomonadota</taxon>
        <taxon>Alphaproteobacteria</taxon>
        <taxon>Hyphomicrobiales</taxon>
        <taxon>Hyphomicrobiaceae</taxon>
        <taxon>Hyphomicrobium</taxon>
    </lineage>
</organism>
<keyword evidence="1" id="KW-0812">Transmembrane</keyword>
<dbReference type="RefSeq" id="WP_092869141.1">
    <property type="nucleotide sequence ID" value="NZ_FPCH01000003.1"/>
</dbReference>